<evidence type="ECO:0000313" key="2">
    <source>
        <dbReference type="Proteomes" id="UP000198556"/>
    </source>
</evidence>
<keyword evidence="2" id="KW-1185">Reference proteome</keyword>
<dbReference type="RefSeq" id="WP_089746047.1">
    <property type="nucleotide sequence ID" value="NZ_FOGF01000005.1"/>
</dbReference>
<dbReference type="OrthoDB" id="2157040at2"/>
<reference evidence="1 2" key="1">
    <citation type="submission" date="2016-10" db="EMBL/GenBank/DDBJ databases">
        <authorList>
            <person name="de Groot N.N."/>
        </authorList>
    </citation>
    <scope>NUCLEOTIDE SEQUENCE [LARGE SCALE GENOMIC DNA]</scope>
    <source>
        <strain evidence="1 2">DSM 15827</strain>
    </source>
</reference>
<evidence type="ECO:0000313" key="1">
    <source>
        <dbReference type="EMBL" id="SEQ73232.1"/>
    </source>
</evidence>
<name>A0A1H9IFG2_9LACT</name>
<dbReference type="AlphaFoldDB" id="A0A1H9IFG2"/>
<proteinExistence type="predicted"/>
<dbReference type="STRING" id="137733.SAMN05421767_10568"/>
<organism evidence="1 2">
    <name type="scientific">Granulicatella balaenopterae</name>
    <dbReference type="NCBI Taxonomy" id="137733"/>
    <lineage>
        <taxon>Bacteria</taxon>
        <taxon>Bacillati</taxon>
        <taxon>Bacillota</taxon>
        <taxon>Bacilli</taxon>
        <taxon>Lactobacillales</taxon>
        <taxon>Carnobacteriaceae</taxon>
        <taxon>Granulicatella</taxon>
    </lineage>
</organism>
<dbReference type="EMBL" id="FOGF01000005">
    <property type="protein sequence ID" value="SEQ73232.1"/>
    <property type="molecule type" value="Genomic_DNA"/>
</dbReference>
<gene>
    <name evidence="1" type="ORF">SAMN05421767_10568</name>
</gene>
<protein>
    <recommendedName>
        <fullName evidence="3">DUF2187 domain-containing protein</fullName>
    </recommendedName>
</protein>
<evidence type="ECO:0008006" key="3">
    <source>
        <dbReference type="Google" id="ProtNLM"/>
    </source>
</evidence>
<sequence>MTLKVTKQIKANVETELRKGTSKSRIAHILGVPYEEAITIIEKIKESIRPDVGDCIRFTFREKEMIGKIEKLLTNSAVVAIDWERSNDVMKDICEDRTIVNFKDIVEFMTVEDESAEEIKEVVED</sequence>
<accession>A0A1H9IFG2</accession>
<dbReference type="Proteomes" id="UP000198556">
    <property type="component" value="Unassembled WGS sequence"/>
</dbReference>